<dbReference type="Gene3D" id="3.40.50.10440">
    <property type="entry name" value="Dihydroxyacetone kinase, domain 1"/>
    <property type="match status" value="1"/>
</dbReference>
<evidence type="ECO:0000256" key="2">
    <source>
        <dbReference type="ARBA" id="ARBA00023121"/>
    </source>
</evidence>
<dbReference type="SUPFAM" id="SSF82549">
    <property type="entry name" value="DAK1/DegV-like"/>
    <property type="match status" value="1"/>
</dbReference>
<organism evidence="3 4">
    <name type="scientific">Paenibacillus uliginis N3/975</name>
    <dbReference type="NCBI Taxonomy" id="1313296"/>
    <lineage>
        <taxon>Bacteria</taxon>
        <taxon>Bacillati</taxon>
        <taxon>Bacillota</taxon>
        <taxon>Bacilli</taxon>
        <taxon>Bacillales</taxon>
        <taxon>Paenibacillaceae</taxon>
        <taxon>Paenibacillus</taxon>
    </lineage>
</organism>
<dbReference type="PANTHER" id="PTHR33434">
    <property type="entry name" value="DEGV DOMAIN-CONTAINING PROTEIN DR_1986-RELATED"/>
    <property type="match status" value="1"/>
</dbReference>
<sequence>MNQVRVLADSAIDLPRSVLEELNITGLPIIVTQDQNQYEDGVTIQPKQMFDGMRQGLVYKTSQVPMERFQQIFTAIAESGEEAIYIAFSSELSGTYASSRMMLDMVKEDYPDAAIDIIDSKCASLGFGLVVEQAARWAAEGVSRERLVSKVRALAAGLEHVFTVDDLEYLYRGGRVSKSSVVIGGLLNIKPVLHVEDGKLIPVDKVRGRKKSIQRLADLLEQRANLEDKDQLIGIAHGDDVEAMEMLKQIISERFGMHNIMTGSIGCAIGAHSGPGTLALFFRSRTYTEAD</sequence>
<gene>
    <name evidence="3" type="ORF">SAMN05661091_5790</name>
</gene>
<evidence type="ECO:0000256" key="1">
    <source>
        <dbReference type="ARBA" id="ARBA00003238"/>
    </source>
</evidence>
<keyword evidence="2" id="KW-0446">Lipid-binding</keyword>
<comment type="function">
    <text evidence="1">May bind long-chain fatty acids, such as palmitate, and may play a role in lipid transport or fatty acid metabolism.</text>
</comment>
<dbReference type="InterPro" id="IPR050270">
    <property type="entry name" value="DegV_domain_contain"/>
</dbReference>
<reference evidence="3 4" key="1">
    <citation type="submission" date="2017-04" db="EMBL/GenBank/DDBJ databases">
        <authorList>
            <person name="Afonso C.L."/>
            <person name="Miller P.J."/>
            <person name="Scott M.A."/>
            <person name="Spackman E."/>
            <person name="Goraichik I."/>
            <person name="Dimitrov K.M."/>
            <person name="Suarez D.L."/>
            <person name="Swayne D.E."/>
        </authorList>
    </citation>
    <scope>NUCLEOTIDE SEQUENCE [LARGE SCALE GENOMIC DNA]</scope>
    <source>
        <strain evidence="3 4">N3/975</strain>
    </source>
</reference>
<dbReference type="EMBL" id="LT840184">
    <property type="protein sequence ID" value="SMF92376.1"/>
    <property type="molecule type" value="Genomic_DNA"/>
</dbReference>
<dbReference type="PROSITE" id="PS51482">
    <property type="entry name" value="DEGV"/>
    <property type="match status" value="1"/>
</dbReference>
<dbReference type="PANTHER" id="PTHR33434:SF3">
    <property type="entry name" value="DEGV DOMAIN-CONTAINING PROTEIN YITS"/>
    <property type="match status" value="1"/>
</dbReference>
<dbReference type="InterPro" id="IPR003797">
    <property type="entry name" value="DegV"/>
</dbReference>
<accession>A0A1X7HTF3</accession>
<dbReference type="GO" id="GO:0008289">
    <property type="term" value="F:lipid binding"/>
    <property type="evidence" value="ECO:0007669"/>
    <property type="project" value="UniProtKB-KW"/>
</dbReference>
<dbReference type="Pfam" id="PF02645">
    <property type="entry name" value="DegV"/>
    <property type="match status" value="1"/>
</dbReference>
<evidence type="ECO:0000313" key="4">
    <source>
        <dbReference type="Proteomes" id="UP000192940"/>
    </source>
</evidence>
<dbReference type="Gene3D" id="2.20.28.50">
    <property type="entry name" value="degv family protein"/>
    <property type="match status" value="1"/>
</dbReference>
<proteinExistence type="predicted"/>
<dbReference type="InterPro" id="IPR043168">
    <property type="entry name" value="DegV_C"/>
</dbReference>
<dbReference type="RefSeq" id="WP_208916463.1">
    <property type="nucleotide sequence ID" value="NZ_LT840184.1"/>
</dbReference>
<dbReference type="AlphaFoldDB" id="A0A1X7HTF3"/>
<dbReference type="NCBIfam" id="TIGR00762">
    <property type="entry name" value="DegV"/>
    <property type="match status" value="1"/>
</dbReference>
<dbReference type="Gene3D" id="3.30.1180.10">
    <property type="match status" value="1"/>
</dbReference>
<name>A0A1X7HTF3_9BACL</name>
<protein>
    <submittedName>
        <fullName evidence="3">EDD domain protein, DegV family</fullName>
    </submittedName>
</protein>
<evidence type="ECO:0000313" key="3">
    <source>
        <dbReference type="EMBL" id="SMF92376.1"/>
    </source>
</evidence>
<keyword evidence="4" id="KW-1185">Reference proteome</keyword>
<dbReference type="Proteomes" id="UP000192940">
    <property type="component" value="Chromosome I"/>
</dbReference>